<evidence type="ECO:0000313" key="2">
    <source>
        <dbReference type="EMBL" id="UYP46593.1"/>
    </source>
</evidence>
<dbReference type="InterPro" id="IPR005225">
    <property type="entry name" value="Small_GTP-bd"/>
</dbReference>
<evidence type="ECO:0000313" key="3">
    <source>
        <dbReference type="Proteomes" id="UP001208689"/>
    </source>
</evidence>
<dbReference type="CDD" id="cd00154">
    <property type="entry name" value="Rab"/>
    <property type="match status" value="1"/>
</dbReference>
<proteinExistence type="predicted"/>
<gene>
    <name evidence="2" type="ORF">NEF87_002878</name>
</gene>
<dbReference type="EMBL" id="CP104013">
    <property type="protein sequence ID" value="UYP46593.1"/>
    <property type="molecule type" value="Genomic_DNA"/>
</dbReference>
<dbReference type="SMART" id="SM00176">
    <property type="entry name" value="RAN"/>
    <property type="match status" value="1"/>
</dbReference>
<accession>A0ABY6HTB5</accession>
<dbReference type="SUPFAM" id="SSF52540">
    <property type="entry name" value="P-loop containing nucleoside triphosphate hydrolases"/>
    <property type="match status" value="1"/>
</dbReference>
<organism evidence="2 3">
    <name type="scientific">Candidatus Lokiarchaeum ossiferum</name>
    <dbReference type="NCBI Taxonomy" id="2951803"/>
    <lineage>
        <taxon>Archaea</taxon>
        <taxon>Promethearchaeati</taxon>
        <taxon>Promethearchaeota</taxon>
        <taxon>Promethearchaeia</taxon>
        <taxon>Promethearchaeales</taxon>
        <taxon>Promethearchaeaceae</taxon>
        <taxon>Candidatus Lokiarchaeum</taxon>
    </lineage>
</organism>
<dbReference type="PANTHER" id="PTHR47978">
    <property type="match status" value="1"/>
</dbReference>
<dbReference type="SMART" id="SM00175">
    <property type="entry name" value="RAB"/>
    <property type="match status" value="1"/>
</dbReference>
<protein>
    <recommendedName>
        <fullName evidence="4">GTP-binding protein</fullName>
    </recommendedName>
</protein>
<dbReference type="Pfam" id="PF00071">
    <property type="entry name" value="Ras"/>
    <property type="match status" value="1"/>
</dbReference>
<dbReference type="PRINTS" id="PR00449">
    <property type="entry name" value="RASTRNSFRMNG"/>
</dbReference>
<keyword evidence="1" id="KW-0547">Nucleotide-binding</keyword>
<evidence type="ECO:0000256" key="1">
    <source>
        <dbReference type="ARBA" id="ARBA00022741"/>
    </source>
</evidence>
<keyword evidence="3" id="KW-1185">Reference proteome</keyword>
<name>A0ABY6HTB5_9ARCH</name>
<reference evidence="2" key="1">
    <citation type="submission" date="2022-09" db="EMBL/GenBank/DDBJ databases">
        <title>Actin cytoskeleton and complex cell architecture in an #Asgard archaeon.</title>
        <authorList>
            <person name="Ponce Toledo R.I."/>
            <person name="Schleper C."/>
            <person name="Rodrigues Oliveira T."/>
            <person name="Wollweber F."/>
            <person name="Xu J."/>
            <person name="Rittmann S."/>
            <person name="Klingl A."/>
            <person name="Pilhofer M."/>
        </authorList>
    </citation>
    <scope>NUCLEOTIDE SEQUENCE</scope>
    <source>
        <strain evidence="2">B-35</strain>
    </source>
</reference>
<dbReference type="InterPro" id="IPR001806">
    <property type="entry name" value="Small_GTPase"/>
</dbReference>
<sequence>MSSIAPCKIVIAGDGGTGKSTLITSKNTGKFKLGSNITIGVDFACMDIAFRESKYPFLIYDLGGQQRFQFLHDSYITGTKGAIVLYDLTREKTFDNISTWLALLHKENPAMPILLAGSKCDLVQPEDISDFKKRWNTLFRSQAPKSNVIGHHFISSKSFEGIEDLFTKIANEVLPSFLPVTCA</sequence>
<dbReference type="NCBIfam" id="TIGR00231">
    <property type="entry name" value="small_GTP"/>
    <property type="match status" value="1"/>
</dbReference>
<evidence type="ECO:0008006" key="4">
    <source>
        <dbReference type="Google" id="ProtNLM"/>
    </source>
</evidence>
<dbReference type="Proteomes" id="UP001208689">
    <property type="component" value="Chromosome"/>
</dbReference>
<dbReference type="InterPro" id="IPR027417">
    <property type="entry name" value="P-loop_NTPase"/>
</dbReference>
<dbReference type="SMART" id="SM00173">
    <property type="entry name" value="RAS"/>
    <property type="match status" value="1"/>
</dbReference>
<dbReference type="PROSITE" id="PS51419">
    <property type="entry name" value="RAB"/>
    <property type="match status" value="1"/>
</dbReference>
<dbReference type="Gene3D" id="3.40.50.300">
    <property type="entry name" value="P-loop containing nucleotide triphosphate hydrolases"/>
    <property type="match status" value="1"/>
</dbReference>